<organism evidence="2 3">
    <name type="scientific">Viridothelium virens</name>
    <name type="common">Speckled blister lichen</name>
    <name type="synonym">Trypethelium virens</name>
    <dbReference type="NCBI Taxonomy" id="1048519"/>
    <lineage>
        <taxon>Eukaryota</taxon>
        <taxon>Fungi</taxon>
        <taxon>Dikarya</taxon>
        <taxon>Ascomycota</taxon>
        <taxon>Pezizomycotina</taxon>
        <taxon>Dothideomycetes</taxon>
        <taxon>Dothideomycetes incertae sedis</taxon>
        <taxon>Trypetheliales</taxon>
        <taxon>Trypetheliaceae</taxon>
        <taxon>Viridothelium</taxon>
    </lineage>
</organism>
<evidence type="ECO:0000313" key="3">
    <source>
        <dbReference type="Proteomes" id="UP000800092"/>
    </source>
</evidence>
<evidence type="ECO:0000256" key="1">
    <source>
        <dbReference type="SAM" id="SignalP"/>
    </source>
</evidence>
<dbReference type="EMBL" id="ML991774">
    <property type="protein sequence ID" value="KAF2238974.1"/>
    <property type="molecule type" value="Genomic_DNA"/>
</dbReference>
<dbReference type="AlphaFoldDB" id="A0A6A6HLF3"/>
<reference evidence="2" key="1">
    <citation type="journal article" date="2020" name="Stud. Mycol.">
        <title>101 Dothideomycetes genomes: a test case for predicting lifestyles and emergence of pathogens.</title>
        <authorList>
            <person name="Haridas S."/>
            <person name="Albert R."/>
            <person name="Binder M."/>
            <person name="Bloem J."/>
            <person name="Labutti K."/>
            <person name="Salamov A."/>
            <person name="Andreopoulos B."/>
            <person name="Baker S."/>
            <person name="Barry K."/>
            <person name="Bills G."/>
            <person name="Bluhm B."/>
            <person name="Cannon C."/>
            <person name="Castanera R."/>
            <person name="Culley D."/>
            <person name="Daum C."/>
            <person name="Ezra D."/>
            <person name="Gonzalez J."/>
            <person name="Henrissat B."/>
            <person name="Kuo A."/>
            <person name="Liang C."/>
            <person name="Lipzen A."/>
            <person name="Lutzoni F."/>
            <person name="Magnuson J."/>
            <person name="Mondo S."/>
            <person name="Nolan M."/>
            <person name="Ohm R."/>
            <person name="Pangilinan J."/>
            <person name="Park H.-J."/>
            <person name="Ramirez L."/>
            <person name="Alfaro M."/>
            <person name="Sun H."/>
            <person name="Tritt A."/>
            <person name="Yoshinaga Y."/>
            <person name="Zwiers L.-H."/>
            <person name="Turgeon B."/>
            <person name="Goodwin S."/>
            <person name="Spatafora J."/>
            <person name="Crous P."/>
            <person name="Grigoriev I."/>
        </authorList>
    </citation>
    <scope>NUCLEOTIDE SEQUENCE</scope>
    <source>
        <strain evidence="2">Tuck. ex Michener</strain>
    </source>
</reference>
<dbReference type="OrthoDB" id="3937708at2759"/>
<keyword evidence="3" id="KW-1185">Reference proteome</keyword>
<gene>
    <name evidence="2" type="ORF">EV356DRAFT_516845</name>
</gene>
<accession>A0A6A6HLF3</accession>
<name>A0A6A6HLF3_VIRVR</name>
<proteinExistence type="predicted"/>
<dbReference type="Proteomes" id="UP000800092">
    <property type="component" value="Unassembled WGS sequence"/>
</dbReference>
<evidence type="ECO:0000313" key="2">
    <source>
        <dbReference type="EMBL" id="KAF2238974.1"/>
    </source>
</evidence>
<feature type="signal peptide" evidence="1">
    <location>
        <begin position="1"/>
        <end position="22"/>
    </location>
</feature>
<protein>
    <submittedName>
        <fullName evidence="2">Uncharacterized protein</fullName>
    </submittedName>
</protein>
<sequence length="401" mass="42900">MFSRSFGLPLAASALFAFTALAADNATIDNPNSVCYSFGIDFVDGGSYFINTNSNDNFTCVSQFEGCNSDVADIILQDPNGNDYDCGTVPTTPDDVSEMATCAITKSQIFTGEWIIFILGNNLDGNPFAYQRNINLTAGPQQTVTTTSTVVFTSTITPNVTSTSTTYTTITSSFPASTTITEPAATASNEVTVYPKPTTISVESTLTRTKVVLTKTLETTTVTVTPSCTIPSKPAWGDPTCTRSQTLVPWPSGIHLDLKREVDVHANKRRFPGQYPSENQVYERDLVARSADAPTVTVVAPIPVNSTTTVTGPATTFVVPTTVTSTVSVTAPPATVLSGTYTSTITEPTPTRTKVSYTASTITSTKTVSLIFTYTTSVTPTASVHACKEQGGHFTWPHRWW</sequence>
<feature type="chain" id="PRO_5025511420" evidence="1">
    <location>
        <begin position="23"/>
        <end position="401"/>
    </location>
</feature>
<keyword evidence="1" id="KW-0732">Signal</keyword>